<evidence type="ECO:0000256" key="3">
    <source>
        <dbReference type="ARBA" id="ARBA00022676"/>
    </source>
</evidence>
<keyword evidence="7 8" id="KW-0472">Membrane</keyword>
<dbReference type="InterPro" id="IPR038731">
    <property type="entry name" value="RgtA/B/C-like"/>
</dbReference>
<gene>
    <name evidence="10" type="ORF">BJL90_06330</name>
    <name evidence="11" type="ORF">CLFO_01570</name>
</gene>
<evidence type="ECO:0000256" key="5">
    <source>
        <dbReference type="ARBA" id="ARBA00022692"/>
    </source>
</evidence>
<proteinExistence type="predicted"/>
<evidence type="ECO:0000256" key="8">
    <source>
        <dbReference type="SAM" id="Phobius"/>
    </source>
</evidence>
<dbReference type="GO" id="GO:0005886">
    <property type="term" value="C:plasma membrane"/>
    <property type="evidence" value="ECO:0007669"/>
    <property type="project" value="UniProtKB-SubCell"/>
</dbReference>
<evidence type="ECO:0000256" key="7">
    <source>
        <dbReference type="ARBA" id="ARBA00023136"/>
    </source>
</evidence>
<protein>
    <recommendedName>
        <fullName evidence="9">Glycosyltransferase RgtA/B/C/D-like domain-containing protein</fullName>
    </recommendedName>
</protein>
<feature type="transmembrane region" description="Helical" evidence="8">
    <location>
        <begin position="228"/>
        <end position="256"/>
    </location>
</feature>
<feature type="transmembrane region" description="Helical" evidence="8">
    <location>
        <begin position="39"/>
        <end position="58"/>
    </location>
</feature>
<keyword evidence="4" id="KW-0808">Transferase</keyword>
<name>A0AAC9RGY3_9CLOT</name>
<feature type="transmembrane region" description="Helical" evidence="8">
    <location>
        <begin position="200"/>
        <end position="216"/>
    </location>
</feature>
<dbReference type="PANTHER" id="PTHR33908">
    <property type="entry name" value="MANNOSYLTRANSFERASE YKCB-RELATED"/>
    <property type="match status" value="1"/>
</dbReference>
<dbReference type="RefSeq" id="WP_070965486.1">
    <property type="nucleotide sequence ID" value="NZ_CP017603.1"/>
</dbReference>
<evidence type="ECO:0000313" key="11">
    <source>
        <dbReference type="EMBL" id="ARE85841.1"/>
    </source>
</evidence>
<keyword evidence="2" id="KW-1003">Cell membrane</keyword>
<dbReference type="GO" id="GO:0016763">
    <property type="term" value="F:pentosyltransferase activity"/>
    <property type="evidence" value="ECO:0007669"/>
    <property type="project" value="TreeGrafter"/>
</dbReference>
<dbReference type="InterPro" id="IPR050297">
    <property type="entry name" value="LipidA_mod_glycosyltrf_83"/>
</dbReference>
<keyword evidence="3" id="KW-0328">Glycosyltransferase</keyword>
<feature type="transmembrane region" description="Helical" evidence="8">
    <location>
        <begin position="378"/>
        <end position="397"/>
    </location>
</feature>
<dbReference type="Proteomes" id="UP000192478">
    <property type="component" value="Chromosome"/>
</dbReference>
<feature type="transmembrane region" description="Helical" evidence="8">
    <location>
        <begin position="458"/>
        <end position="477"/>
    </location>
</feature>
<dbReference type="KEGG" id="cfm:BJL90_06330"/>
<dbReference type="EMBL" id="CP020559">
    <property type="protein sequence ID" value="ARE85841.1"/>
    <property type="molecule type" value="Genomic_DNA"/>
</dbReference>
<dbReference type="EMBL" id="CP017603">
    <property type="protein sequence ID" value="AOY75545.1"/>
    <property type="molecule type" value="Genomic_DNA"/>
</dbReference>
<feature type="domain" description="Glycosyltransferase RgtA/B/C/D-like" evidence="9">
    <location>
        <begin position="130"/>
        <end position="264"/>
    </location>
</feature>
<keyword evidence="6 8" id="KW-1133">Transmembrane helix</keyword>
<dbReference type="AlphaFoldDB" id="A0AAC9RGY3"/>
<evidence type="ECO:0000256" key="6">
    <source>
        <dbReference type="ARBA" id="ARBA00022989"/>
    </source>
</evidence>
<dbReference type="Pfam" id="PF13231">
    <property type="entry name" value="PMT_2"/>
    <property type="match status" value="1"/>
</dbReference>
<dbReference type="PANTHER" id="PTHR33908:SF11">
    <property type="entry name" value="MEMBRANE PROTEIN"/>
    <property type="match status" value="1"/>
</dbReference>
<feature type="transmembrane region" description="Helical" evidence="8">
    <location>
        <begin position="70"/>
        <end position="87"/>
    </location>
</feature>
<feature type="transmembrane region" description="Helical" evidence="8">
    <location>
        <begin position="409"/>
        <end position="427"/>
    </location>
</feature>
<evidence type="ECO:0000313" key="12">
    <source>
        <dbReference type="Proteomes" id="UP000177894"/>
    </source>
</evidence>
<reference evidence="10 12" key="1">
    <citation type="submission" date="2016-10" db="EMBL/GenBank/DDBJ databases">
        <title>Complete Genome Sequence of Acetogen Clostridium formicoaceticum ATCC 27076.</title>
        <authorList>
            <person name="Bao T."/>
            <person name="Cheng C."/>
            <person name="Zhao J."/>
            <person name="Yang S.-T."/>
            <person name="Wang J."/>
            <person name="Wang M."/>
        </authorList>
    </citation>
    <scope>NUCLEOTIDE SEQUENCE [LARGE SCALE GENOMIC DNA]</scope>
    <source>
        <strain evidence="10 12">ATCC 27076</strain>
    </source>
</reference>
<feature type="transmembrane region" description="Helical" evidence="8">
    <location>
        <begin position="9"/>
        <end position="27"/>
    </location>
</feature>
<evidence type="ECO:0000313" key="10">
    <source>
        <dbReference type="EMBL" id="AOY75545.1"/>
    </source>
</evidence>
<evidence type="ECO:0000256" key="2">
    <source>
        <dbReference type="ARBA" id="ARBA00022475"/>
    </source>
</evidence>
<feature type="transmembrane region" description="Helical" evidence="8">
    <location>
        <begin position="276"/>
        <end position="296"/>
    </location>
</feature>
<reference evidence="11 13" key="2">
    <citation type="submission" date="2017-03" db="EMBL/GenBank/DDBJ databases">
        <title>Complete sequence of Clostridium formicaceticum DSM 92.</title>
        <authorList>
            <person name="Poehlein A."/>
            <person name="Karl M."/>
            <person name="Bengelsdorf F.R."/>
            <person name="Duerre P."/>
            <person name="Daniel R."/>
        </authorList>
    </citation>
    <scope>NUCLEOTIDE SEQUENCE [LARGE SCALE GENOMIC DNA]</scope>
    <source>
        <strain evidence="11 13">DSM 92</strain>
    </source>
</reference>
<evidence type="ECO:0000256" key="1">
    <source>
        <dbReference type="ARBA" id="ARBA00004651"/>
    </source>
</evidence>
<organism evidence="11 13">
    <name type="scientific">Clostridium formicaceticum</name>
    <dbReference type="NCBI Taxonomy" id="1497"/>
    <lineage>
        <taxon>Bacteria</taxon>
        <taxon>Bacillati</taxon>
        <taxon>Bacillota</taxon>
        <taxon>Clostridia</taxon>
        <taxon>Eubacteriales</taxon>
        <taxon>Clostridiaceae</taxon>
        <taxon>Clostridium</taxon>
    </lineage>
</organism>
<sequence>MIQKIVRNTVLSFYLLFFILVLIYGNFLRGPYLYQRPTLYLFFYGMLVCGGFIGVFYLLRKIDFLKSPKFFIPLLSLIAFAPRYVWVRLMNTMPAYDFLRFHNYAIALLQGDYDAYLEIRNVFPHLSGYPLVLSYIYRIFGDTVAVGKWFNVFCSIITAILLYLLVREVLGDIAGQMAGLIFALYPADIMYITLLASEHVFLALFLLSIYLFIRYSKINLKSWGLLKLFVIGAVMGMAHIIRPVASLLFPPMLAYLLFFQEVKKPMVGFLKEKGKILAMIFLGFVLTLGLLNLLYLDIVKVPLGKTAGGFNMYVGTDPERNGMWNPTAWQIIEEYDHDFDRVHGEAQRRAIERIKEDPTAFVELAEKKFAIQWTTDDYALYWSMLEVYPDTVFSLWIEENKETVDIVAQSYYMGIMMLALLGVWYSIKRKAGHSIGLPAMIVLVFAAAHVLLEVQSRYHHPVVPFFILTAVTALVYIMGDADKIGNGALRE</sequence>
<accession>A0AAC9RGY3</accession>
<keyword evidence="5 8" id="KW-0812">Transmembrane</keyword>
<evidence type="ECO:0000313" key="13">
    <source>
        <dbReference type="Proteomes" id="UP000192478"/>
    </source>
</evidence>
<dbReference type="Proteomes" id="UP000177894">
    <property type="component" value="Chromosome"/>
</dbReference>
<dbReference type="GO" id="GO:0009103">
    <property type="term" value="P:lipopolysaccharide biosynthetic process"/>
    <property type="evidence" value="ECO:0007669"/>
    <property type="project" value="UniProtKB-ARBA"/>
</dbReference>
<keyword evidence="12" id="KW-1185">Reference proteome</keyword>
<comment type="subcellular location">
    <subcellularLocation>
        <location evidence="1">Cell membrane</location>
        <topology evidence="1">Multi-pass membrane protein</topology>
    </subcellularLocation>
</comment>
<feature type="transmembrane region" description="Helical" evidence="8">
    <location>
        <begin position="149"/>
        <end position="166"/>
    </location>
</feature>
<feature type="transmembrane region" description="Helical" evidence="8">
    <location>
        <begin position="434"/>
        <end position="452"/>
    </location>
</feature>
<evidence type="ECO:0000256" key="4">
    <source>
        <dbReference type="ARBA" id="ARBA00022679"/>
    </source>
</evidence>
<evidence type="ECO:0000259" key="9">
    <source>
        <dbReference type="Pfam" id="PF13231"/>
    </source>
</evidence>